<dbReference type="KEGG" id="luo:HHL09_22780"/>
<sequence length="209" mass="22937">MGSPETNPDFSAMIRLPVILSVWVFALSLGAHGEATVPLVPPGEIVFYRNAGIPEGSSYKKLGPDQHLGSKVYALAPSSEWIALRKALFPDETSEFPVVFAEERRFPDGGRALVAAQLSLRLSGDGNAGPSPVIWCDIFVIDRNDPKEPKLLWRGSQHFGTLQSSVVHRGVVDPKDEGAFSVKLVCEATHERVFRFTSAPLWEVKVEQK</sequence>
<proteinExistence type="predicted"/>
<dbReference type="EMBL" id="CP051774">
    <property type="protein sequence ID" value="QJE98490.1"/>
    <property type="molecule type" value="Genomic_DNA"/>
</dbReference>
<evidence type="ECO:0000313" key="1">
    <source>
        <dbReference type="EMBL" id="QJE98490.1"/>
    </source>
</evidence>
<dbReference type="RefSeq" id="WP_169456976.1">
    <property type="nucleotide sequence ID" value="NZ_CP051774.1"/>
</dbReference>
<name>A0A858RQU5_9BACT</name>
<organism evidence="1 2">
    <name type="scientific">Luteolibacter luteus</name>
    <dbReference type="NCBI Taxonomy" id="2728835"/>
    <lineage>
        <taxon>Bacteria</taxon>
        <taxon>Pseudomonadati</taxon>
        <taxon>Verrucomicrobiota</taxon>
        <taxon>Verrucomicrobiia</taxon>
        <taxon>Verrucomicrobiales</taxon>
        <taxon>Verrucomicrobiaceae</taxon>
        <taxon>Luteolibacter</taxon>
    </lineage>
</organism>
<reference evidence="1 2" key="1">
    <citation type="submission" date="2020-04" db="EMBL/GenBank/DDBJ databases">
        <title>Luteolibacter sp. G-1-1-1 isolated from soil.</title>
        <authorList>
            <person name="Dahal R.H."/>
        </authorList>
    </citation>
    <scope>NUCLEOTIDE SEQUENCE [LARGE SCALE GENOMIC DNA]</scope>
    <source>
        <strain evidence="1 2">G-1-1-1</strain>
    </source>
</reference>
<dbReference type="AlphaFoldDB" id="A0A858RQU5"/>
<gene>
    <name evidence="1" type="ORF">HHL09_22780</name>
</gene>
<protein>
    <submittedName>
        <fullName evidence="1">Uncharacterized protein</fullName>
    </submittedName>
</protein>
<keyword evidence="2" id="KW-1185">Reference proteome</keyword>
<evidence type="ECO:0000313" key="2">
    <source>
        <dbReference type="Proteomes" id="UP000501812"/>
    </source>
</evidence>
<dbReference type="Proteomes" id="UP000501812">
    <property type="component" value="Chromosome"/>
</dbReference>
<accession>A0A858RQU5</accession>